<proteinExistence type="predicted"/>
<protein>
    <submittedName>
        <fullName evidence="1">Uncharacterized protein</fullName>
    </submittedName>
</protein>
<reference evidence="1 2" key="2">
    <citation type="submission" date="2018-06" db="EMBL/GenBank/DDBJ databases">
        <title>Metagenomic assembly of (sub)arctic Cyanobacteria and their associated microbiome from non-axenic cultures.</title>
        <authorList>
            <person name="Baurain D."/>
        </authorList>
    </citation>
    <scope>NUCLEOTIDE SEQUENCE [LARGE SCALE GENOMIC DNA]</scope>
    <source>
        <strain evidence="1">ULC027bin1</strain>
    </source>
</reference>
<comment type="caution">
    <text evidence="1">The sequence shown here is derived from an EMBL/GenBank/DDBJ whole genome shotgun (WGS) entry which is preliminary data.</text>
</comment>
<dbReference type="AlphaFoldDB" id="A0A2W4WBI8"/>
<dbReference type="EMBL" id="QBMP01000433">
    <property type="protein sequence ID" value="PZO42236.1"/>
    <property type="molecule type" value="Genomic_DNA"/>
</dbReference>
<organism evidence="1 2">
    <name type="scientific">Phormidesmis priestleyi</name>
    <dbReference type="NCBI Taxonomy" id="268141"/>
    <lineage>
        <taxon>Bacteria</taxon>
        <taxon>Bacillati</taxon>
        <taxon>Cyanobacteriota</taxon>
        <taxon>Cyanophyceae</taxon>
        <taxon>Leptolyngbyales</taxon>
        <taxon>Leptolyngbyaceae</taxon>
        <taxon>Phormidesmis</taxon>
    </lineage>
</organism>
<name>A0A2W4WBI8_9CYAN</name>
<evidence type="ECO:0000313" key="2">
    <source>
        <dbReference type="Proteomes" id="UP000249794"/>
    </source>
</evidence>
<reference evidence="2" key="1">
    <citation type="submission" date="2018-04" db="EMBL/GenBank/DDBJ databases">
        <authorList>
            <person name="Cornet L."/>
        </authorList>
    </citation>
    <scope>NUCLEOTIDE SEQUENCE [LARGE SCALE GENOMIC DNA]</scope>
</reference>
<gene>
    <name evidence="1" type="ORF">DCF15_23035</name>
</gene>
<dbReference type="Proteomes" id="UP000249794">
    <property type="component" value="Unassembled WGS sequence"/>
</dbReference>
<evidence type="ECO:0000313" key="1">
    <source>
        <dbReference type="EMBL" id="PZO42236.1"/>
    </source>
</evidence>
<sequence>MIAIRNDDLLPSDPLAQWLSRTFLRNRWDFIYAPVPDPNQPEQKELEWQTEYLKPKPEWKTESRYPMKSRVLYYRWADPSEIVGVRFDHTTEYGLLDIDVESQYHPKQNPEAIAKIQIALETIGITRTVLVRSSWSDGLHLYFPLNGAVNTFNLAVGVKFCLQTQGFEVKAGQLEIFPNDKSYGVVTKILYNGHRLPLQPDTGSWLLDDDLQAISNQLGDLFRVWDIAAIGQDMTSLSSALEIARQNRLKKPRRRLNNVDAWRQDLEIVIAEGWTGAHQTNHLLKQIGCYGVVFKELSGDALIKYIMETATTAPGYGQWCAHQHQIELRARSWAKAVEKYYWPLGTHAKTRPANDIVPFNQRRSKTAQEEIEAAISILEEGDRLPETITARAQAISELAGTSLGTLYRHKGLWHPAYQEAEKRCVIPDAAVDTAPIEPLPAAYRKQPDPLYNRELQTKEGVMKCKPAPREASFKKESKESFPRGVRGEQLSFPQVERPILRLVPPVPRPNSQSSLTHSISGLSSGIDAEQDEVIQGIQAQVRGLNWTLAEINEFIASRFEGKRRYQLSNDELLLLLYYLQTQHDNPNR</sequence>
<accession>A0A2W4WBI8</accession>